<dbReference type="PANTHER" id="PTHR43742">
    <property type="entry name" value="TRIMETHYLAMINE-N-OXIDE REDUCTASE"/>
    <property type="match status" value="1"/>
</dbReference>
<dbReference type="Proteomes" id="UP000317422">
    <property type="component" value="Unassembled WGS sequence"/>
</dbReference>
<dbReference type="GO" id="GO:0030288">
    <property type="term" value="C:outer membrane-bounded periplasmic space"/>
    <property type="evidence" value="ECO:0007669"/>
    <property type="project" value="TreeGrafter"/>
</dbReference>
<dbReference type="GO" id="GO:0043546">
    <property type="term" value="F:molybdopterin cofactor binding"/>
    <property type="evidence" value="ECO:0007669"/>
    <property type="project" value="InterPro"/>
</dbReference>
<keyword evidence="12" id="KW-1185">Reference proteome</keyword>
<dbReference type="Pfam" id="PF01568">
    <property type="entry name" value="Molydop_binding"/>
    <property type="match status" value="1"/>
</dbReference>
<dbReference type="InterPro" id="IPR009010">
    <property type="entry name" value="Asp_de-COase-like_dom_sf"/>
</dbReference>
<dbReference type="CDD" id="cd02769">
    <property type="entry name" value="MopB_DMSOR-BSOR-TMAOR"/>
    <property type="match status" value="1"/>
</dbReference>
<keyword evidence="4" id="KW-0479">Metal-binding</keyword>
<dbReference type="InterPro" id="IPR006656">
    <property type="entry name" value="Mopterin_OxRdtase"/>
</dbReference>
<dbReference type="AlphaFoldDB" id="A0A543N7Q8"/>
<organism evidence="11 12">
    <name type="scientific">Haloactinospora alba</name>
    <dbReference type="NCBI Taxonomy" id="405555"/>
    <lineage>
        <taxon>Bacteria</taxon>
        <taxon>Bacillati</taxon>
        <taxon>Actinomycetota</taxon>
        <taxon>Actinomycetes</taxon>
        <taxon>Streptosporangiales</taxon>
        <taxon>Nocardiopsidaceae</taxon>
        <taxon>Haloactinospora</taxon>
    </lineage>
</organism>
<dbReference type="Pfam" id="PF00384">
    <property type="entry name" value="Molybdopterin"/>
    <property type="match status" value="1"/>
</dbReference>
<dbReference type="GO" id="GO:0009061">
    <property type="term" value="P:anaerobic respiration"/>
    <property type="evidence" value="ECO:0007669"/>
    <property type="project" value="TreeGrafter"/>
</dbReference>
<evidence type="ECO:0000256" key="2">
    <source>
        <dbReference type="ARBA" id="ARBA00010312"/>
    </source>
</evidence>
<proteinExistence type="inferred from homology"/>
<feature type="domain" description="Molybdopterin oxidoreductase" evidence="8">
    <location>
        <begin position="56"/>
        <end position="515"/>
    </location>
</feature>
<feature type="region of interest" description="Disordered" evidence="7">
    <location>
        <begin position="30"/>
        <end position="58"/>
    </location>
</feature>
<feature type="domain" description="Molybdopterin dinucleotide-binding" evidence="9">
    <location>
        <begin position="629"/>
        <end position="741"/>
    </location>
</feature>
<dbReference type="OrthoDB" id="7376058at2"/>
<dbReference type="Gene3D" id="2.40.40.20">
    <property type="match status" value="1"/>
</dbReference>
<dbReference type="Gene3D" id="3.40.228.10">
    <property type="entry name" value="Dimethylsulfoxide Reductase, domain 2"/>
    <property type="match status" value="1"/>
</dbReference>
<evidence type="ECO:0000259" key="8">
    <source>
        <dbReference type="Pfam" id="PF00384"/>
    </source>
</evidence>
<dbReference type="SUPFAM" id="SSF50692">
    <property type="entry name" value="ADC-like"/>
    <property type="match status" value="1"/>
</dbReference>
<dbReference type="InterPro" id="IPR006655">
    <property type="entry name" value="Mopterin_OxRdtase_prok_CS"/>
</dbReference>
<dbReference type="InterPro" id="IPR041460">
    <property type="entry name" value="Molybdopterin_N"/>
</dbReference>
<dbReference type="EMBL" id="VFQC01000003">
    <property type="protein sequence ID" value="TQN27838.1"/>
    <property type="molecule type" value="Genomic_DNA"/>
</dbReference>
<protein>
    <submittedName>
        <fullName evidence="11">Biotin/methionine sulfoxide reductase</fullName>
    </submittedName>
</protein>
<evidence type="ECO:0000313" key="11">
    <source>
        <dbReference type="EMBL" id="TQN27838.1"/>
    </source>
</evidence>
<name>A0A543N7Q8_9ACTN</name>
<feature type="domain" description="Molybdopterin oxidoreductase N-terminal" evidence="10">
    <location>
        <begin position="12"/>
        <end position="52"/>
    </location>
</feature>
<dbReference type="InterPro" id="IPR006657">
    <property type="entry name" value="MoPterin_dinucl-bd_dom"/>
</dbReference>
<dbReference type="RefSeq" id="WP_141926247.1">
    <property type="nucleotide sequence ID" value="NZ_VFQC01000003.1"/>
</dbReference>
<keyword evidence="6" id="KW-0560">Oxidoreductase</keyword>
<reference evidence="11 12" key="1">
    <citation type="submission" date="2019-06" db="EMBL/GenBank/DDBJ databases">
        <title>Sequencing the genomes of 1000 actinobacteria strains.</title>
        <authorList>
            <person name="Klenk H.-P."/>
        </authorList>
    </citation>
    <scope>NUCLEOTIDE SEQUENCE [LARGE SCALE GENOMIC DNA]</scope>
    <source>
        <strain evidence="11 12">DSM 45015</strain>
    </source>
</reference>
<evidence type="ECO:0000256" key="1">
    <source>
        <dbReference type="ARBA" id="ARBA00001942"/>
    </source>
</evidence>
<dbReference type="PROSITE" id="PS00490">
    <property type="entry name" value="MOLYBDOPTERIN_PROK_2"/>
    <property type="match status" value="1"/>
</dbReference>
<keyword evidence="5" id="KW-0574">Periplasm</keyword>
<accession>A0A543N7Q8</accession>
<comment type="caution">
    <text evidence="11">The sequence shown here is derived from an EMBL/GenBank/DDBJ whole genome shotgun (WGS) entry which is preliminary data.</text>
</comment>
<evidence type="ECO:0000256" key="3">
    <source>
        <dbReference type="ARBA" id="ARBA00022505"/>
    </source>
</evidence>
<evidence type="ECO:0000256" key="5">
    <source>
        <dbReference type="ARBA" id="ARBA00022764"/>
    </source>
</evidence>
<evidence type="ECO:0000259" key="10">
    <source>
        <dbReference type="Pfam" id="PF18364"/>
    </source>
</evidence>
<comment type="similarity">
    <text evidence="2">Belongs to the prokaryotic molybdopterin-containing oxidoreductase family.</text>
</comment>
<dbReference type="GO" id="GO:0016491">
    <property type="term" value="F:oxidoreductase activity"/>
    <property type="evidence" value="ECO:0007669"/>
    <property type="project" value="UniProtKB-KW"/>
</dbReference>
<dbReference type="GO" id="GO:0030151">
    <property type="term" value="F:molybdenum ion binding"/>
    <property type="evidence" value="ECO:0007669"/>
    <property type="project" value="TreeGrafter"/>
</dbReference>
<keyword evidence="3" id="KW-0500">Molybdenum</keyword>
<evidence type="ECO:0000313" key="12">
    <source>
        <dbReference type="Proteomes" id="UP000317422"/>
    </source>
</evidence>
<dbReference type="InterPro" id="IPR050612">
    <property type="entry name" value="Prok_Mopterin_Oxidored"/>
</dbReference>
<dbReference type="Gene3D" id="3.90.55.10">
    <property type="entry name" value="Dimethylsulfoxide Reductase, domain 3"/>
    <property type="match status" value="1"/>
</dbReference>
<dbReference type="PANTHER" id="PTHR43742:SF10">
    <property type="entry name" value="TRIMETHYLAMINE-N-OXIDE REDUCTASE 2"/>
    <property type="match status" value="1"/>
</dbReference>
<evidence type="ECO:0000256" key="6">
    <source>
        <dbReference type="ARBA" id="ARBA00023002"/>
    </source>
</evidence>
<gene>
    <name evidence="11" type="ORF">FHX37_4568</name>
</gene>
<sequence length="771" mass="83136">MEPQGDGVTYPTSSHWGSYRVLVSGDRVVDVRPDPRDPAPSALMDNVPQAQHHPTRVDRPAVRRRWLENGPGPDERRGAVDDEYVAVGWERVLDLLAAELDRVRTRHGNSAIFGGSYGWSSAGRFHHAQSQLRRFLNAIGGHTSRADTYSHAAIEVLLPHVVGERGTDDLLHHAPTWEAVAEHTDLIVTFGGLRLSNNDISQGGRAAHTAEPGMRAAARSGVRTVSVSPLQDDTIDEMDAEWLPASPGTDAAILLSLVHVLFAEDRADRDFLDRYTVGADAVRDYVLGDTDGVAKTPEWAAELCGLPAETLRDLARRMARGRTLVNVGWSVQRAQYGEQPLWAGVALAACLGQIGLPGGGFACGYGSMGSYAGGSTPGGLPRVSQGPNPVSEFIPVARVADMLLHPGENYDYDGQRRTYPDIRLVAWSGGNPFHHHQDLARLSRAFARPDTVLVAETHWTATARHADIVLPSTTTLERDDYAASQGDTTLRAMPRAVPPHGTARDEYDVYTELARRLGAEHAFTQGRTSAEWLRYLYERWRAAQPGHLPDFDAFWAAGEVEIPGRVEDTTLFGGFRADPDGCPLDTPSGRVELYSADIAGFGYPDCPGHPVWLASTERLGSPRSERWPLLLIANQPGGKLHSQQDMGAHSRSGKVAGRAPLRMHPDDAAARGLSGGEVVRVSNDVGSCLAGVRVSDRLRPGVVQLSTGAWFDPSADDVTCAHGNPNALAPDVGTSALSQGCTGQHILVEVAAYPGDPPPVRAFDPPRLAAS</sequence>
<evidence type="ECO:0000256" key="7">
    <source>
        <dbReference type="SAM" id="MobiDB-lite"/>
    </source>
</evidence>
<comment type="cofactor">
    <cofactor evidence="1">
        <name>Mo-bis(molybdopterin guanine dinucleotide)</name>
        <dbReference type="ChEBI" id="CHEBI:60539"/>
    </cofactor>
</comment>
<dbReference type="Pfam" id="PF18364">
    <property type="entry name" value="Molybdopterin_N"/>
    <property type="match status" value="1"/>
</dbReference>
<dbReference type="GO" id="GO:0009055">
    <property type="term" value="F:electron transfer activity"/>
    <property type="evidence" value="ECO:0007669"/>
    <property type="project" value="TreeGrafter"/>
</dbReference>
<evidence type="ECO:0000256" key="4">
    <source>
        <dbReference type="ARBA" id="ARBA00022723"/>
    </source>
</evidence>
<evidence type="ECO:0000259" key="9">
    <source>
        <dbReference type="Pfam" id="PF01568"/>
    </source>
</evidence>
<dbReference type="Gene3D" id="3.40.50.740">
    <property type="match status" value="1"/>
</dbReference>
<dbReference type="SUPFAM" id="SSF53706">
    <property type="entry name" value="Formate dehydrogenase/DMSO reductase, domains 1-3"/>
    <property type="match status" value="1"/>
</dbReference>